<evidence type="ECO:0000256" key="11">
    <source>
        <dbReference type="ARBA" id="ARBA00023136"/>
    </source>
</evidence>
<dbReference type="PANTHER" id="PTHR30529">
    <property type="entry name" value="CYTOCHROME B561"/>
    <property type="match status" value="1"/>
</dbReference>
<comment type="cofactor">
    <cofactor evidence="1">
        <name>heme b</name>
        <dbReference type="ChEBI" id="CHEBI:60344"/>
    </cofactor>
</comment>
<dbReference type="InterPro" id="IPR011577">
    <property type="entry name" value="Cyt_b561_bac/Ni-Hgenase"/>
</dbReference>
<evidence type="ECO:0000256" key="13">
    <source>
        <dbReference type="SAM" id="Phobius"/>
    </source>
</evidence>
<keyword evidence="9 13" id="KW-1133">Transmembrane helix</keyword>
<gene>
    <name evidence="15" type="ORF">AQUSIP_09280</name>
</gene>
<proteinExistence type="inferred from homology"/>
<dbReference type="Gene3D" id="1.20.950.20">
    <property type="entry name" value="Transmembrane di-heme cytochromes, Chain C"/>
    <property type="match status" value="2"/>
</dbReference>
<organism evidence="15 16">
    <name type="scientific">Aquicella siphonis</name>
    <dbReference type="NCBI Taxonomy" id="254247"/>
    <lineage>
        <taxon>Bacteria</taxon>
        <taxon>Pseudomonadati</taxon>
        <taxon>Pseudomonadota</taxon>
        <taxon>Gammaproteobacteria</taxon>
        <taxon>Legionellales</taxon>
        <taxon>Coxiellaceae</taxon>
        <taxon>Aquicella</taxon>
    </lineage>
</organism>
<dbReference type="SUPFAM" id="SSF81342">
    <property type="entry name" value="Transmembrane di-heme cytochromes"/>
    <property type="match status" value="1"/>
</dbReference>
<dbReference type="Pfam" id="PF01292">
    <property type="entry name" value="Ni_hydr_CYTB"/>
    <property type="match status" value="1"/>
</dbReference>
<dbReference type="AlphaFoldDB" id="A0A5E4PGI8"/>
<keyword evidence="6 13" id="KW-0812">Transmembrane</keyword>
<feature type="domain" description="Cytochrome b561 bacterial/Ni-hydrogenase" evidence="14">
    <location>
        <begin position="11"/>
        <end position="180"/>
    </location>
</feature>
<evidence type="ECO:0000256" key="3">
    <source>
        <dbReference type="ARBA" id="ARBA00022448"/>
    </source>
</evidence>
<evidence type="ECO:0000256" key="12">
    <source>
        <dbReference type="ARBA" id="ARBA00037975"/>
    </source>
</evidence>
<evidence type="ECO:0000256" key="1">
    <source>
        <dbReference type="ARBA" id="ARBA00001970"/>
    </source>
</evidence>
<sequence>MPNVRNSQYEYGSVAIFLHWVMALLIIILLILGLYMTGLPVSLRKLRFYGWHKELGVLVLGLVIVRVAWRLGNVTPLLQPYLPVWEAVAARCTHWAFYLLMGALPVTGWIMSSAAGLPVSFFGWFVLPDWVAPNEELRVYFREIHEYLAYTLIALICLHVAAALKHHFINKDDILRRMLP</sequence>
<feature type="transmembrane region" description="Helical" evidence="13">
    <location>
        <begin position="20"/>
        <end position="43"/>
    </location>
</feature>
<evidence type="ECO:0000313" key="15">
    <source>
        <dbReference type="EMBL" id="VVC75638.1"/>
    </source>
</evidence>
<keyword evidence="3" id="KW-0813">Transport</keyword>
<dbReference type="PANTHER" id="PTHR30529:SF1">
    <property type="entry name" value="CYTOCHROME B561 HOMOLOG 2"/>
    <property type="match status" value="1"/>
</dbReference>
<protein>
    <recommendedName>
        <fullName evidence="14">Cytochrome b561 bacterial/Ni-hydrogenase domain-containing protein</fullName>
    </recommendedName>
</protein>
<comment type="similarity">
    <text evidence="12">Belongs to the cytochrome b561 family.</text>
</comment>
<dbReference type="Proteomes" id="UP000324194">
    <property type="component" value="Chromosome 1"/>
</dbReference>
<evidence type="ECO:0000256" key="10">
    <source>
        <dbReference type="ARBA" id="ARBA00023004"/>
    </source>
</evidence>
<keyword evidence="16" id="KW-1185">Reference proteome</keyword>
<dbReference type="GO" id="GO:0046872">
    <property type="term" value="F:metal ion binding"/>
    <property type="evidence" value="ECO:0007669"/>
    <property type="project" value="UniProtKB-KW"/>
</dbReference>
<dbReference type="InterPro" id="IPR052168">
    <property type="entry name" value="Cytochrome_b561_oxidase"/>
</dbReference>
<keyword evidence="10" id="KW-0408">Iron</keyword>
<comment type="subcellular location">
    <subcellularLocation>
        <location evidence="2">Cell membrane</location>
        <topology evidence="2">Multi-pass membrane protein</topology>
    </subcellularLocation>
</comment>
<evidence type="ECO:0000256" key="7">
    <source>
        <dbReference type="ARBA" id="ARBA00022723"/>
    </source>
</evidence>
<dbReference type="OrthoDB" id="8589936at2"/>
<evidence type="ECO:0000256" key="4">
    <source>
        <dbReference type="ARBA" id="ARBA00022475"/>
    </source>
</evidence>
<dbReference type="InterPro" id="IPR016174">
    <property type="entry name" value="Di-haem_cyt_TM"/>
</dbReference>
<dbReference type="GO" id="GO:0005886">
    <property type="term" value="C:plasma membrane"/>
    <property type="evidence" value="ECO:0007669"/>
    <property type="project" value="UniProtKB-SubCell"/>
</dbReference>
<evidence type="ECO:0000313" key="16">
    <source>
        <dbReference type="Proteomes" id="UP000324194"/>
    </source>
</evidence>
<keyword evidence="7" id="KW-0479">Metal-binding</keyword>
<evidence type="ECO:0000256" key="5">
    <source>
        <dbReference type="ARBA" id="ARBA00022617"/>
    </source>
</evidence>
<reference evidence="15 16" key="1">
    <citation type="submission" date="2019-08" db="EMBL/GenBank/DDBJ databases">
        <authorList>
            <person name="Guy L."/>
        </authorList>
    </citation>
    <scope>NUCLEOTIDE SEQUENCE [LARGE SCALE GENOMIC DNA]</scope>
    <source>
        <strain evidence="15 16">SGT-108</strain>
    </source>
</reference>
<keyword evidence="8" id="KW-0249">Electron transport</keyword>
<dbReference type="GO" id="GO:0020037">
    <property type="term" value="F:heme binding"/>
    <property type="evidence" value="ECO:0007669"/>
    <property type="project" value="TreeGrafter"/>
</dbReference>
<evidence type="ECO:0000256" key="2">
    <source>
        <dbReference type="ARBA" id="ARBA00004651"/>
    </source>
</evidence>
<accession>A0A5E4PGI8</accession>
<dbReference type="GO" id="GO:0022904">
    <property type="term" value="P:respiratory electron transport chain"/>
    <property type="evidence" value="ECO:0007669"/>
    <property type="project" value="InterPro"/>
</dbReference>
<evidence type="ECO:0000256" key="9">
    <source>
        <dbReference type="ARBA" id="ARBA00022989"/>
    </source>
</evidence>
<keyword evidence="11 13" id="KW-0472">Membrane</keyword>
<evidence type="ECO:0000259" key="14">
    <source>
        <dbReference type="Pfam" id="PF01292"/>
    </source>
</evidence>
<keyword evidence="4" id="KW-1003">Cell membrane</keyword>
<dbReference type="KEGG" id="asip:AQUSIP_09280"/>
<keyword evidence="5" id="KW-0349">Heme</keyword>
<feature type="transmembrane region" description="Helical" evidence="13">
    <location>
        <begin position="147"/>
        <end position="168"/>
    </location>
</feature>
<evidence type="ECO:0000256" key="6">
    <source>
        <dbReference type="ARBA" id="ARBA00022692"/>
    </source>
</evidence>
<dbReference type="EMBL" id="LR699119">
    <property type="protein sequence ID" value="VVC75638.1"/>
    <property type="molecule type" value="Genomic_DNA"/>
</dbReference>
<feature type="transmembrane region" description="Helical" evidence="13">
    <location>
        <begin position="55"/>
        <end position="72"/>
    </location>
</feature>
<name>A0A5E4PGI8_9COXI</name>
<dbReference type="GO" id="GO:0009055">
    <property type="term" value="F:electron transfer activity"/>
    <property type="evidence" value="ECO:0007669"/>
    <property type="project" value="InterPro"/>
</dbReference>
<evidence type="ECO:0000256" key="8">
    <source>
        <dbReference type="ARBA" id="ARBA00022982"/>
    </source>
</evidence>
<dbReference type="RefSeq" id="WP_148338928.1">
    <property type="nucleotide sequence ID" value="NZ_LR699119.1"/>
</dbReference>